<organism evidence="3 4">
    <name type="scientific">Actinomadura bangladeshensis</name>
    <dbReference type="NCBI Taxonomy" id="453573"/>
    <lineage>
        <taxon>Bacteria</taxon>
        <taxon>Bacillati</taxon>
        <taxon>Actinomycetota</taxon>
        <taxon>Actinomycetes</taxon>
        <taxon>Streptosporangiales</taxon>
        <taxon>Thermomonosporaceae</taxon>
        <taxon>Actinomadura</taxon>
    </lineage>
</organism>
<name>A0A4R4P054_9ACTN</name>
<reference evidence="3 4" key="1">
    <citation type="submission" date="2019-03" db="EMBL/GenBank/DDBJ databases">
        <title>Draft genome sequences of novel Actinobacteria.</title>
        <authorList>
            <person name="Sahin N."/>
            <person name="Ay H."/>
            <person name="Saygin H."/>
        </authorList>
    </citation>
    <scope>NUCLEOTIDE SEQUENCE [LARGE SCALE GENOMIC DNA]</scope>
    <source>
        <strain evidence="3 4">DSM 45347</strain>
    </source>
</reference>
<sequence>MTVPTLARTAHRHVDVDGIRVFYRESLPADADAPVLLLLHGFPSASHQFRRLIDVLGARYRLIAPDYPGFGHSDVPVPASAGGTFRYTFDGLADVMEGFVERLGLDRFAMYVFDFGAPVGFRLALRHPEWITGLVVQNGNAYEEGLSPGARDFIALRPEMEGAEKTVRDLLTLPATRGQYEGGTADPALIAPDGWTLDQHFLDLPGRTRPQLDLAFDYRANVEQYPAWQAWLREHTPPALIVWGRNDMFFPEPGARAYLRDLPDAELHVFDTGHFALEDHLAEIAPLIARFLDASVPRGLST</sequence>
<gene>
    <name evidence="3" type="ORF">E1284_18260</name>
</gene>
<feature type="domain" description="AB hydrolase-1" evidence="2">
    <location>
        <begin position="34"/>
        <end position="280"/>
    </location>
</feature>
<comment type="caution">
    <text evidence="3">The sequence shown here is derived from an EMBL/GenBank/DDBJ whole genome shotgun (WGS) entry which is preliminary data.</text>
</comment>
<evidence type="ECO:0000256" key="1">
    <source>
        <dbReference type="ARBA" id="ARBA00022801"/>
    </source>
</evidence>
<dbReference type="InterPro" id="IPR000073">
    <property type="entry name" value="AB_hydrolase_1"/>
</dbReference>
<dbReference type="Proteomes" id="UP000295431">
    <property type="component" value="Unassembled WGS sequence"/>
</dbReference>
<dbReference type="PANTHER" id="PTHR42977">
    <property type="entry name" value="HYDROLASE-RELATED"/>
    <property type="match status" value="1"/>
</dbReference>
<dbReference type="GO" id="GO:0004301">
    <property type="term" value="F:epoxide hydrolase activity"/>
    <property type="evidence" value="ECO:0007669"/>
    <property type="project" value="TreeGrafter"/>
</dbReference>
<dbReference type="AlphaFoldDB" id="A0A4R4P054"/>
<dbReference type="OrthoDB" id="5431692at2"/>
<dbReference type="RefSeq" id="WP_131940448.1">
    <property type="nucleotide sequence ID" value="NZ_BAAAMX010000035.1"/>
</dbReference>
<dbReference type="InterPro" id="IPR029058">
    <property type="entry name" value="AB_hydrolase_fold"/>
</dbReference>
<evidence type="ECO:0000259" key="2">
    <source>
        <dbReference type="Pfam" id="PF00561"/>
    </source>
</evidence>
<evidence type="ECO:0000313" key="4">
    <source>
        <dbReference type="Proteomes" id="UP000295431"/>
    </source>
</evidence>
<keyword evidence="1 3" id="KW-0378">Hydrolase</keyword>
<keyword evidence="4" id="KW-1185">Reference proteome</keyword>
<protein>
    <submittedName>
        <fullName evidence="3">Alpha/beta hydrolase</fullName>
    </submittedName>
</protein>
<dbReference type="PANTHER" id="PTHR42977:SF3">
    <property type="entry name" value="AB HYDROLASE-1 DOMAIN-CONTAINING PROTEIN"/>
    <property type="match status" value="1"/>
</dbReference>
<dbReference type="EMBL" id="SMJW01000085">
    <property type="protein sequence ID" value="TDC13973.1"/>
    <property type="molecule type" value="Genomic_DNA"/>
</dbReference>
<proteinExistence type="predicted"/>
<accession>A0A4R4P054</accession>
<dbReference type="Gene3D" id="3.40.50.1820">
    <property type="entry name" value="alpha/beta hydrolase"/>
    <property type="match status" value="1"/>
</dbReference>
<dbReference type="SUPFAM" id="SSF53474">
    <property type="entry name" value="alpha/beta-Hydrolases"/>
    <property type="match status" value="1"/>
</dbReference>
<evidence type="ECO:0000313" key="3">
    <source>
        <dbReference type="EMBL" id="TDC13973.1"/>
    </source>
</evidence>
<dbReference type="InterPro" id="IPR051340">
    <property type="entry name" value="Haloalkane_dehalogenase"/>
</dbReference>
<dbReference type="Pfam" id="PF00561">
    <property type="entry name" value="Abhydrolase_1"/>
    <property type="match status" value="1"/>
</dbReference>
<dbReference type="PRINTS" id="PR00111">
    <property type="entry name" value="ABHYDROLASE"/>
</dbReference>